<dbReference type="PANTHER" id="PTHR37953:SF1">
    <property type="entry name" value="UPF0127 PROTEIN MJ1496"/>
    <property type="match status" value="1"/>
</dbReference>
<dbReference type="RefSeq" id="WP_121154490.1">
    <property type="nucleotide sequence ID" value="NZ_CP032829.1"/>
</dbReference>
<proteinExistence type="predicted"/>
<sequence length="153" mass="16423">MRGKVLFATLIALAVSTGGDARTATTRVAKVAIIPLVIKSAHGMNRFKVEVAHTSEEQERGLMFRPHIAPDGGMIFPMNPARMASFWMKNTVSSLDIVFIRPDRTIARIAANAVPYSLEPIDSGEPVSAVLEIAGGRAAELGISANDKVSWAH</sequence>
<dbReference type="KEGG" id="spha:D3Y57_16960"/>
<dbReference type="InterPro" id="IPR003795">
    <property type="entry name" value="DUF192"/>
</dbReference>
<accession>A0A494TJV5</accession>
<dbReference type="Proteomes" id="UP000276254">
    <property type="component" value="Chromosome"/>
</dbReference>
<dbReference type="PANTHER" id="PTHR37953">
    <property type="entry name" value="UPF0127 PROTEIN MJ1496"/>
    <property type="match status" value="1"/>
</dbReference>
<dbReference type="OrthoDB" id="9808290at2"/>
<evidence type="ECO:0000313" key="1">
    <source>
        <dbReference type="EMBL" id="AYJ87313.1"/>
    </source>
</evidence>
<reference evidence="1 2" key="1">
    <citation type="submission" date="2018-09" db="EMBL/GenBank/DDBJ databases">
        <title>Sphingomonas peninsula sp. nov., isolated from fildes peninsula, Antarctic soil.</title>
        <authorList>
            <person name="Yingchao G."/>
        </authorList>
    </citation>
    <scope>NUCLEOTIDE SEQUENCE [LARGE SCALE GENOMIC DNA]</scope>
    <source>
        <strain evidence="1 2">YZ-8</strain>
    </source>
</reference>
<name>A0A494TJV5_SPHPE</name>
<protein>
    <submittedName>
        <fullName evidence="1">DUF192 domain-containing protein</fullName>
    </submittedName>
</protein>
<dbReference type="Pfam" id="PF02643">
    <property type="entry name" value="DUF192"/>
    <property type="match status" value="1"/>
</dbReference>
<keyword evidence="2" id="KW-1185">Reference proteome</keyword>
<dbReference type="InterPro" id="IPR038695">
    <property type="entry name" value="Saro_0823-like_sf"/>
</dbReference>
<gene>
    <name evidence="1" type="ORF">D3Y57_16960</name>
</gene>
<organism evidence="1 2">
    <name type="scientific">Sphingomonas paeninsulae</name>
    <dbReference type="NCBI Taxonomy" id="2319844"/>
    <lineage>
        <taxon>Bacteria</taxon>
        <taxon>Pseudomonadati</taxon>
        <taxon>Pseudomonadota</taxon>
        <taxon>Alphaproteobacteria</taxon>
        <taxon>Sphingomonadales</taxon>
        <taxon>Sphingomonadaceae</taxon>
        <taxon>Sphingomonas</taxon>
    </lineage>
</organism>
<dbReference type="AlphaFoldDB" id="A0A494TJV5"/>
<dbReference type="EMBL" id="CP032829">
    <property type="protein sequence ID" value="AYJ87313.1"/>
    <property type="molecule type" value="Genomic_DNA"/>
</dbReference>
<dbReference type="Gene3D" id="2.60.120.1140">
    <property type="entry name" value="Protein of unknown function DUF192"/>
    <property type="match status" value="1"/>
</dbReference>
<evidence type="ECO:0000313" key="2">
    <source>
        <dbReference type="Proteomes" id="UP000276254"/>
    </source>
</evidence>